<reference evidence="1 2" key="1">
    <citation type="submission" date="2019-01" db="EMBL/GenBank/DDBJ databases">
        <authorList>
            <person name="Alioto T."/>
            <person name="Alioto T."/>
        </authorList>
    </citation>
    <scope>NUCLEOTIDE SEQUENCE [LARGE SCALE GENOMIC DNA]</scope>
</reference>
<sequence>VRMQERILKGLEHNSHLLNGKYYLYSPVQVYHRINMKSRLVGSKYTSVFNFDINPARLSFKPYLLICICTQNVRKYSLFHTLFILVFCRGRICGVEYQRGRKCRARNLQITEGGPLQSLSTRLSTHSLTSEILEARKITIENVRKVTATKCWNKKLQVLVPLKNIEKAFRSYLNKLHRSSGKQSLWKPNKYPMNKKPSSKYWEISWHFYSLLLYPLCYGSTLGLEQCQPSS</sequence>
<evidence type="ECO:0000313" key="2">
    <source>
        <dbReference type="Proteomes" id="UP000386466"/>
    </source>
</evidence>
<name>A0A485MRR3_LYNPA</name>
<keyword evidence="2" id="KW-1185">Reference proteome</keyword>
<dbReference type="Proteomes" id="UP000386466">
    <property type="component" value="Unassembled WGS sequence"/>
</dbReference>
<proteinExistence type="predicted"/>
<protein>
    <submittedName>
        <fullName evidence="1">Uncharacterized protein</fullName>
    </submittedName>
</protein>
<dbReference type="EMBL" id="CAAGRJ010005184">
    <property type="protein sequence ID" value="VFV23149.1"/>
    <property type="molecule type" value="Genomic_DNA"/>
</dbReference>
<organism evidence="1 2">
    <name type="scientific">Lynx pardinus</name>
    <name type="common">Iberian lynx</name>
    <name type="synonym">Felis pardina</name>
    <dbReference type="NCBI Taxonomy" id="191816"/>
    <lineage>
        <taxon>Eukaryota</taxon>
        <taxon>Metazoa</taxon>
        <taxon>Chordata</taxon>
        <taxon>Craniata</taxon>
        <taxon>Vertebrata</taxon>
        <taxon>Euteleostomi</taxon>
        <taxon>Mammalia</taxon>
        <taxon>Eutheria</taxon>
        <taxon>Laurasiatheria</taxon>
        <taxon>Carnivora</taxon>
        <taxon>Feliformia</taxon>
        <taxon>Felidae</taxon>
        <taxon>Felinae</taxon>
        <taxon>Lynx</taxon>
    </lineage>
</organism>
<evidence type="ECO:0000313" key="1">
    <source>
        <dbReference type="EMBL" id="VFV23149.1"/>
    </source>
</evidence>
<feature type="non-terminal residue" evidence="1">
    <location>
        <position position="231"/>
    </location>
</feature>
<feature type="non-terminal residue" evidence="1">
    <location>
        <position position="1"/>
    </location>
</feature>
<accession>A0A485MRR3</accession>
<gene>
    <name evidence="1" type="ORF">LYPA_23C005076</name>
</gene>
<dbReference type="AlphaFoldDB" id="A0A485MRR3"/>